<accession>A0A3G9J1A1</accession>
<keyword evidence="1" id="KW-0812">Transmembrane</keyword>
<gene>
    <name evidence="2" type="ORF">Back11_56770</name>
</gene>
<feature type="transmembrane region" description="Helical" evidence="1">
    <location>
        <begin position="139"/>
        <end position="158"/>
    </location>
</feature>
<dbReference type="RefSeq" id="WP_125664468.1">
    <property type="nucleotide sequence ID" value="NZ_AP019308.1"/>
</dbReference>
<dbReference type="Proteomes" id="UP000275368">
    <property type="component" value="Chromosome"/>
</dbReference>
<proteinExistence type="predicted"/>
<dbReference type="AlphaFoldDB" id="A0A3G9J1A1"/>
<feature type="transmembrane region" description="Helical" evidence="1">
    <location>
        <begin position="48"/>
        <end position="74"/>
    </location>
</feature>
<evidence type="ECO:0000313" key="3">
    <source>
        <dbReference type="Proteomes" id="UP000275368"/>
    </source>
</evidence>
<evidence type="ECO:0000256" key="1">
    <source>
        <dbReference type="SAM" id="Phobius"/>
    </source>
</evidence>
<dbReference type="OrthoDB" id="2447037at2"/>
<feature type="transmembrane region" description="Helical" evidence="1">
    <location>
        <begin position="12"/>
        <end position="33"/>
    </location>
</feature>
<dbReference type="EMBL" id="AP019308">
    <property type="protein sequence ID" value="BBH24332.1"/>
    <property type="molecule type" value="Genomic_DNA"/>
</dbReference>
<keyword evidence="3" id="KW-1185">Reference proteome</keyword>
<reference evidence="2 3" key="1">
    <citation type="submission" date="2018-11" db="EMBL/GenBank/DDBJ databases">
        <title>Complete genome sequence of Paenibacillus baekrokdamisoli strain KCTC 33723.</title>
        <authorList>
            <person name="Kang S.W."/>
            <person name="Lee K.C."/>
            <person name="Kim K.K."/>
            <person name="Kim J.S."/>
            <person name="Kim D.S."/>
            <person name="Ko S.H."/>
            <person name="Yang S.H."/>
            <person name="Lee J.S."/>
        </authorList>
    </citation>
    <scope>NUCLEOTIDE SEQUENCE [LARGE SCALE GENOMIC DNA]</scope>
    <source>
        <strain evidence="2 3">KCTC 33723</strain>
    </source>
</reference>
<name>A0A3G9J1A1_9BACL</name>
<keyword evidence="1" id="KW-0472">Membrane</keyword>
<sequence length="241" mass="26882">MQNVLFRRAIRKLVATFVATMFTAIVMAGFMVLDDSSVGSNYNLGNQLIVLSLIIIIYAGVIILIYGNVVSIGLEWAQNKSLSKNYWVYILLHGFFGSAPGLLFQNGMFMLFGGGIALGYAGIDRWLSIRVLKQKGIKWFILIPILIYGIAWGCFQMISSPLPPLPAFTKEDAVEFATAGKGTEVDDFPDRIGTWQEIIIDGFHVKRETNAEEIANEKYIVTFTETWSIGGEVSSRFFLIK</sequence>
<keyword evidence="1" id="KW-1133">Transmembrane helix</keyword>
<organism evidence="2 3">
    <name type="scientific">Paenibacillus baekrokdamisoli</name>
    <dbReference type="NCBI Taxonomy" id="1712516"/>
    <lineage>
        <taxon>Bacteria</taxon>
        <taxon>Bacillati</taxon>
        <taxon>Bacillota</taxon>
        <taxon>Bacilli</taxon>
        <taxon>Bacillales</taxon>
        <taxon>Paenibacillaceae</taxon>
        <taxon>Paenibacillus</taxon>
    </lineage>
</organism>
<dbReference type="KEGG" id="pbk:Back11_56770"/>
<protein>
    <submittedName>
        <fullName evidence="2">Uncharacterized protein</fullName>
    </submittedName>
</protein>
<evidence type="ECO:0000313" key="2">
    <source>
        <dbReference type="EMBL" id="BBH24332.1"/>
    </source>
</evidence>
<feature type="transmembrane region" description="Helical" evidence="1">
    <location>
        <begin position="86"/>
        <end position="103"/>
    </location>
</feature>
<feature type="transmembrane region" description="Helical" evidence="1">
    <location>
        <begin position="109"/>
        <end position="127"/>
    </location>
</feature>